<sequence>MADTTKHFSAYSDAEWEVLTERARWIAPIAALPPGRRAELIDAASRQLGCCRATIYSWVKKYVEGERVSSLAPRRPGVSKGHRKLDPRAEAIIDREIQKTYLKKNKKVRVSELVRAVKAQCQEDGLEPISRSTIERRLNLLDRRFIAKRRGELSKAEGLEVLAGSHEVLLPNEEWQIDHSPADVILISAEGSVVGRPWLTLVIDVATRMIAGFLVTFDPPQATSVARALAFAVGPKAEYLKSLGLSGVWPCAGKPLSLFTDGASEFARSAAYRRGCSEHLIDFRTRPVGEPWYGGHIERLIGTYVGKMRMLPGATFSNPIERGSYDSAKSASLTIGEFTRWLVEQILEYHDTRHRSLCCTPLQAWAQKSIDYGFSPQYPSHLDTFFRDFLPSRCACIGRQGISIKTFEYSAPILRELKARGHKRVQTWFDPNDLSAVFIRDGEGRSVPLKIRYPGVPPFALWEVVAEQRRRRASDQEPVAGLPLVDAVLAARGQVRVRGTTMTQNRHRERLREHGLIQPARAPVLEIRTGRWTDILEGGLDV</sequence>
<dbReference type="InterPro" id="IPR012337">
    <property type="entry name" value="RNaseH-like_sf"/>
</dbReference>
<dbReference type="InterPro" id="IPR001584">
    <property type="entry name" value="Integrase_cat-core"/>
</dbReference>
<feature type="domain" description="Integrase catalytic" evidence="1">
    <location>
        <begin position="167"/>
        <end position="369"/>
    </location>
</feature>
<evidence type="ECO:0000259" key="1">
    <source>
        <dbReference type="PROSITE" id="PS50994"/>
    </source>
</evidence>
<dbReference type="Gene3D" id="3.30.420.10">
    <property type="entry name" value="Ribonuclease H-like superfamily/Ribonuclease H"/>
    <property type="match status" value="1"/>
</dbReference>
<dbReference type="Pfam" id="PF09299">
    <property type="entry name" value="Mu-transpos_C"/>
    <property type="match status" value="1"/>
</dbReference>
<proteinExistence type="predicted"/>
<dbReference type="SUPFAM" id="SSF53098">
    <property type="entry name" value="Ribonuclease H-like"/>
    <property type="match status" value="1"/>
</dbReference>
<gene>
    <name evidence="2" type="ORF">MZV50_13215</name>
</gene>
<organism evidence="2 3">
    <name type="scientific">Caulobacter segnis</name>
    <dbReference type="NCBI Taxonomy" id="88688"/>
    <lineage>
        <taxon>Bacteria</taxon>
        <taxon>Pseudomonadati</taxon>
        <taxon>Pseudomonadota</taxon>
        <taxon>Alphaproteobacteria</taxon>
        <taxon>Caulobacterales</taxon>
        <taxon>Caulobacteraceae</taxon>
        <taxon>Caulobacter</taxon>
    </lineage>
</organism>
<name>A0ABY5A0V2_9CAUL</name>
<dbReference type="PROSITE" id="PS50994">
    <property type="entry name" value="INTEGRASE"/>
    <property type="match status" value="1"/>
</dbReference>
<dbReference type="InterPro" id="IPR015378">
    <property type="entry name" value="Transposase-like_Mu_C"/>
</dbReference>
<dbReference type="Proteomes" id="UP001057520">
    <property type="component" value="Chromosome"/>
</dbReference>
<dbReference type="EMBL" id="CP096040">
    <property type="protein sequence ID" value="USQ98441.1"/>
    <property type="molecule type" value="Genomic_DNA"/>
</dbReference>
<reference evidence="2 3" key="1">
    <citation type="submission" date="2022-04" db="EMBL/GenBank/DDBJ databases">
        <title>Genome sequence of soybean root-associated Caulobacter segnis RL271.</title>
        <authorList>
            <person name="Longley R."/>
            <person name="Bonito G."/>
            <person name="Trigodet F."/>
            <person name="Crosson S."/>
            <person name="Fiebig A."/>
        </authorList>
    </citation>
    <scope>NUCLEOTIDE SEQUENCE [LARGE SCALE GENOMIC DNA]</scope>
    <source>
        <strain evidence="2 3">RL271</strain>
    </source>
</reference>
<evidence type="ECO:0000313" key="3">
    <source>
        <dbReference type="Proteomes" id="UP001057520"/>
    </source>
</evidence>
<accession>A0ABY5A0V2</accession>
<evidence type="ECO:0000313" key="2">
    <source>
        <dbReference type="EMBL" id="USQ98441.1"/>
    </source>
</evidence>
<protein>
    <submittedName>
        <fullName evidence="2">Helix-turn-helix domain-containing protein</fullName>
    </submittedName>
</protein>
<dbReference type="InterPro" id="IPR036397">
    <property type="entry name" value="RNaseH_sf"/>
</dbReference>
<keyword evidence="3" id="KW-1185">Reference proteome</keyword>